<dbReference type="OrthoDB" id="10039566at2759"/>
<dbReference type="GO" id="GO:0016020">
    <property type="term" value="C:membrane"/>
    <property type="evidence" value="ECO:0007669"/>
    <property type="project" value="TreeGrafter"/>
</dbReference>
<proteinExistence type="predicted"/>
<keyword evidence="1" id="KW-0812">Transmembrane</keyword>
<comment type="caution">
    <text evidence="2">The sequence shown here is derived from an EMBL/GenBank/DDBJ whole genome shotgun (WGS) entry which is preliminary data.</text>
</comment>
<keyword evidence="1" id="KW-0472">Membrane</keyword>
<protein>
    <recommendedName>
        <fullName evidence="4">Transmembrane protein</fullName>
    </recommendedName>
</protein>
<evidence type="ECO:0008006" key="4">
    <source>
        <dbReference type="Google" id="ProtNLM"/>
    </source>
</evidence>
<dbReference type="Pfam" id="PF12505">
    <property type="entry name" value="DUF3712"/>
    <property type="match status" value="2"/>
</dbReference>
<accession>A0A2P6NQJ8</accession>
<dbReference type="PANTHER" id="PTHR35895:SF1">
    <property type="entry name" value="LIPID-BINDING SERUM GLYCOPROTEIN C-TERMINAL DOMAIN-CONTAINING PROTEIN"/>
    <property type="match status" value="1"/>
</dbReference>
<reference evidence="2 3" key="1">
    <citation type="journal article" date="2018" name="Genome Biol. Evol.">
        <title>Multiple Roots of Fruiting Body Formation in Amoebozoa.</title>
        <authorList>
            <person name="Hillmann F."/>
            <person name="Forbes G."/>
            <person name="Novohradska S."/>
            <person name="Ferling I."/>
            <person name="Riege K."/>
            <person name="Groth M."/>
            <person name="Westermann M."/>
            <person name="Marz M."/>
            <person name="Spaller T."/>
            <person name="Winckler T."/>
            <person name="Schaap P."/>
            <person name="Glockner G."/>
        </authorList>
    </citation>
    <scope>NUCLEOTIDE SEQUENCE [LARGE SCALE GENOMIC DNA]</scope>
    <source>
        <strain evidence="2 3">Jena</strain>
    </source>
</reference>
<dbReference type="STRING" id="1890364.A0A2P6NQJ8"/>
<sequence>MNVQHERASLIFDGESNDADEPYGGGSALGDRMYVKVNAILAWLRKPIMKRFPKIPRWAGVIFLLINLLVGAIITVYVVLPAIVQAIVNHCALTFLEINMLKPTDRMFFVNGTAKLSNYGPFSARITPIADDPNDGKTDPVVDATPPEGSITISYEDVLMAYMFLPDTTTHGSTTDIALNEKVVGITNHTQWTHFAQDLVAKNDTMWKLSGVVHVTVLGHYYPHIKLNKEVKVVGEYPHCTKRKLIEISGFGNLANNTVSRLDMPSNTLTGGINMSITIVLQNPSVISMYMGDMPLRLYRSGQCIGNVKAYDVTIVPGANVIVTSGELKPENSTLAAPVIEEFFNRYVHGLPTEVIAMGTDDSDHRKRSDGRPRWVLDIISSLNITTTVVEFFNRYVHGLPTEVIATGTDDSDHRKRSDDRPRWVLDIISSLNITTTVVGPSNMKLIGALTLGSLGLTIPGIGGDSQDSGVVPLSSDVTAGFYSPFDFPLSVTQVAVKLQMIRDNAIIASSTDYSPFSPAKSDQAGQILQFSMSGTSIIVSDREKFGRVTSDIVLTEGTNVTIGGWAKAYVSTVLGIFVLDDIPFQSPVYIGGFSGFPAGSIRMVDDNQAVTGGYVWGLTMVADVIIRNPTIVSLQVSSLALDIFFQGTSIGNITMRNVNLKPGDNSVSGDVMYVSPSDKSAERVFFSRYTQGNSSTIQLHGNHGNVPLLSDGMLRLSTQMNFTGQKTHLLAKVQVKPALSFTYVQTVITLANPFETVYSIKALQNFLVYDSSNWSLMGNLEDTAYSTIVPVPFGLTHNTKQLDDIKFQLAFNLGGAINALLKDSITIGVIQFMMGDYGPVTMDYQQSFKLTLF</sequence>
<evidence type="ECO:0000256" key="1">
    <source>
        <dbReference type="SAM" id="Phobius"/>
    </source>
</evidence>
<dbReference type="EMBL" id="MDYQ01000034">
    <property type="protein sequence ID" value="PRP86214.1"/>
    <property type="molecule type" value="Genomic_DNA"/>
</dbReference>
<gene>
    <name evidence="2" type="ORF">PROFUN_05730</name>
</gene>
<dbReference type="AlphaFoldDB" id="A0A2P6NQJ8"/>
<dbReference type="Proteomes" id="UP000241769">
    <property type="component" value="Unassembled WGS sequence"/>
</dbReference>
<dbReference type="InterPro" id="IPR022185">
    <property type="entry name" value="DUF3712"/>
</dbReference>
<name>A0A2P6NQJ8_9EUKA</name>
<keyword evidence="1" id="KW-1133">Transmembrane helix</keyword>
<dbReference type="InterPro" id="IPR046368">
    <property type="entry name" value="Tag1"/>
</dbReference>
<evidence type="ECO:0000313" key="2">
    <source>
        <dbReference type="EMBL" id="PRP86214.1"/>
    </source>
</evidence>
<dbReference type="PANTHER" id="PTHR35895">
    <property type="entry name" value="CHROMOSOME 16, WHOLE GENOME SHOTGUN SEQUENCE"/>
    <property type="match status" value="1"/>
</dbReference>
<feature type="transmembrane region" description="Helical" evidence="1">
    <location>
        <begin position="58"/>
        <end position="80"/>
    </location>
</feature>
<organism evidence="2 3">
    <name type="scientific">Planoprotostelium fungivorum</name>
    <dbReference type="NCBI Taxonomy" id="1890364"/>
    <lineage>
        <taxon>Eukaryota</taxon>
        <taxon>Amoebozoa</taxon>
        <taxon>Evosea</taxon>
        <taxon>Variosea</taxon>
        <taxon>Cavosteliida</taxon>
        <taxon>Cavosteliaceae</taxon>
        <taxon>Planoprotostelium</taxon>
    </lineage>
</organism>
<evidence type="ECO:0000313" key="3">
    <source>
        <dbReference type="Proteomes" id="UP000241769"/>
    </source>
</evidence>
<keyword evidence="3" id="KW-1185">Reference proteome</keyword>
<dbReference type="InParanoid" id="A0A2P6NQJ8"/>